<dbReference type="PANTHER" id="PTHR31252">
    <property type="entry name" value="DUF4419 DOMAIN-CONTAINING PROTEIN"/>
    <property type="match status" value="1"/>
</dbReference>
<dbReference type="PANTHER" id="PTHR31252:SF11">
    <property type="entry name" value="DUF4419 DOMAIN-CONTAINING PROTEIN"/>
    <property type="match status" value="1"/>
</dbReference>
<organism evidence="1 2">
    <name type="scientific">Pholiota conissans</name>
    <dbReference type="NCBI Taxonomy" id="109636"/>
    <lineage>
        <taxon>Eukaryota</taxon>
        <taxon>Fungi</taxon>
        <taxon>Dikarya</taxon>
        <taxon>Basidiomycota</taxon>
        <taxon>Agaricomycotina</taxon>
        <taxon>Agaricomycetes</taxon>
        <taxon>Agaricomycetidae</taxon>
        <taxon>Agaricales</taxon>
        <taxon>Agaricineae</taxon>
        <taxon>Strophariaceae</taxon>
        <taxon>Pholiota</taxon>
    </lineage>
</organism>
<dbReference type="EMBL" id="MU155183">
    <property type="protein sequence ID" value="KAF9481143.1"/>
    <property type="molecule type" value="Genomic_DNA"/>
</dbReference>
<dbReference type="Proteomes" id="UP000807469">
    <property type="component" value="Unassembled WGS sequence"/>
</dbReference>
<sequence length="367" mass="41508">MPVHFKVAPHDANEMKNFRSLETADQLLHQTWGAKDRRNRSAEVLQTSYGNLSDIAPTGNGFVNTVKAAYNQHYHLIIKPDDVWMAILAQFNFYVNAHAEDLRHMFVTHEGKKELVIGAVGSRHSVDFGALAVRMTKMIDENVIDKDLRDWILPDFSTTTVNNKIVCAVYMMATLKEYFSYRMMLSCGIPSVILEGEKSDWEKLLSRIDKLREFGMEPEAWAFLLRPILSRFVNAFDGNHDIERGSGMNHLSGWITAFCVWNSKGTWRGPSPIRTISHNILSGKNVCVLDGVEYGRIDANNIPPGFCEVDVKLNDNGAEFDCMMVSGHLAWKAEGDKKDTVRPKPGWFMFVKKAEAMESDGVLDEDI</sequence>
<reference evidence="1" key="1">
    <citation type="submission" date="2020-11" db="EMBL/GenBank/DDBJ databases">
        <authorList>
            <consortium name="DOE Joint Genome Institute"/>
            <person name="Ahrendt S."/>
            <person name="Riley R."/>
            <person name="Andreopoulos W."/>
            <person name="Labutti K."/>
            <person name="Pangilinan J."/>
            <person name="Ruiz-Duenas F.J."/>
            <person name="Barrasa J.M."/>
            <person name="Sanchez-Garcia M."/>
            <person name="Camarero S."/>
            <person name="Miyauchi S."/>
            <person name="Serrano A."/>
            <person name="Linde D."/>
            <person name="Babiker R."/>
            <person name="Drula E."/>
            <person name="Ayuso-Fernandez I."/>
            <person name="Pacheco R."/>
            <person name="Padilla G."/>
            <person name="Ferreira P."/>
            <person name="Barriuso J."/>
            <person name="Kellner H."/>
            <person name="Castanera R."/>
            <person name="Alfaro M."/>
            <person name="Ramirez L."/>
            <person name="Pisabarro A.G."/>
            <person name="Kuo A."/>
            <person name="Tritt A."/>
            <person name="Lipzen A."/>
            <person name="He G."/>
            <person name="Yan M."/>
            <person name="Ng V."/>
            <person name="Cullen D."/>
            <person name="Martin F."/>
            <person name="Rosso M.-N."/>
            <person name="Henrissat B."/>
            <person name="Hibbett D."/>
            <person name="Martinez A.T."/>
            <person name="Grigoriev I.V."/>
        </authorList>
    </citation>
    <scope>NUCLEOTIDE SEQUENCE</scope>
    <source>
        <strain evidence="1">CIRM-BRFM 674</strain>
    </source>
</reference>
<dbReference type="OrthoDB" id="9978173at2759"/>
<protein>
    <submittedName>
        <fullName evidence="1">Uncharacterized protein</fullName>
    </submittedName>
</protein>
<dbReference type="Pfam" id="PF14388">
    <property type="entry name" value="DUF4419"/>
    <property type="match status" value="1"/>
</dbReference>
<comment type="caution">
    <text evidence="1">The sequence shown here is derived from an EMBL/GenBank/DDBJ whole genome shotgun (WGS) entry which is preliminary data.</text>
</comment>
<name>A0A9P5Z493_9AGAR</name>
<accession>A0A9P5Z493</accession>
<proteinExistence type="predicted"/>
<dbReference type="InterPro" id="IPR025533">
    <property type="entry name" value="DUF4419"/>
</dbReference>
<keyword evidence="2" id="KW-1185">Reference proteome</keyword>
<evidence type="ECO:0000313" key="1">
    <source>
        <dbReference type="EMBL" id="KAF9481143.1"/>
    </source>
</evidence>
<gene>
    <name evidence="1" type="ORF">BDN70DRAFT_912402</name>
</gene>
<evidence type="ECO:0000313" key="2">
    <source>
        <dbReference type="Proteomes" id="UP000807469"/>
    </source>
</evidence>
<dbReference type="AlphaFoldDB" id="A0A9P5Z493"/>